<evidence type="ECO:0000256" key="2">
    <source>
        <dbReference type="ARBA" id="ARBA00022980"/>
    </source>
</evidence>
<comment type="similarity">
    <text evidence="1 4">Belongs to the universal ribosomal protein uS13 family.</text>
</comment>
<dbReference type="HAMAP" id="MF_01315">
    <property type="entry name" value="Ribosomal_uS13"/>
    <property type="match status" value="1"/>
</dbReference>
<reference evidence="6" key="1">
    <citation type="submission" date="2018-02" db="EMBL/GenBank/DDBJ databases">
        <title>Evolution and diversity of non-photosynthetic diatom plastid genomes.</title>
        <authorList>
            <person name="Kamikawa R."/>
            <person name="Ishii K."/>
        </authorList>
    </citation>
    <scope>NUCLEOTIDE SEQUENCE</scope>
    <source>
        <strain evidence="6">PL1-4</strain>
    </source>
</reference>
<dbReference type="FunFam" id="1.10.8.50:FF:000001">
    <property type="entry name" value="30S ribosomal protein S13"/>
    <property type="match status" value="1"/>
</dbReference>
<dbReference type="Gene3D" id="1.10.8.50">
    <property type="match status" value="1"/>
</dbReference>
<feature type="region of interest" description="Disordered" evidence="5">
    <location>
        <begin position="92"/>
        <end position="131"/>
    </location>
</feature>
<dbReference type="GO" id="GO:0003723">
    <property type="term" value="F:RNA binding"/>
    <property type="evidence" value="ECO:0007669"/>
    <property type="project" value="InterPro"/>
</dbReference>
<dbReference type="AlphaFoldDB" id="A0A2Z5ZB18"/>
<dbReference type="InterPro" id="IPR001892">
    <property type="entry name" value="Ribosomal_uS13"/>
</dbReference>
<dbReference type="GO" id="GO:0015935">
    <property type="term" value="C:small ribosomal subunit"/>
    <property type="evidence" value="ECO:0007669"/>
    <property type="project" value="TreeGrafter"/>
</dbReference>
<dbReference type="EMBL" id="AP018506">
    <property type="protein sequence ID" value="BBC77567.1"/>
    <property type="molecule type" value="Genomic_DNA"/>
</dbReference>
<dbReference type="PANTHER" id="PTHR10871:SF1">
    <property type="entry name" value="SMALL RIBOSOMAL SUBUNIT PROTEIN US13M"/>
    <property type="match status" value="1"/>
</dbReference>
<dbReference type="Gene3D" id="4.10.910.10">
    <property type="entry name" value="30s ribosomal protein s13, domain 2"/>
    <property type="match status" value="1"/>
</dbReference>
<proteinExistence type="inferred from homology"/>
<dbReference type="Pfam" id="PF00416">
    <property type="entry name" value="Ribosomal_S13"/>
    <property type="match status" value="1"/>
</dbReference>
<dbReference type="GO" id="GO:0003735">
    <property type="term" value="F:structural constituent of ribosome"/>
    <property type="evidence" value="ECO:0007669"/>
    <property type="project" value="InterPro"/>
</dbReference>
<dbReference type="PANTHER" id="PTHR10871">
    <property type="entry name" value="30S RIBOSOMAL PROTEIN S13/40S RIBOSOMAL PROTEIN S18"/>
    <property type="match status" value="1"/>
</dbReference>
<dbReference type="GO" id="GO:0006412">
    <property type="term" value="P:translation"/>
    <property type="evidence" value="ECO:0007669"/>
    <property type="project" value="InterPro"/>
</dbReference>
<dbReference type="PROSITE" id="PS50159">
    <property type="entry name" value="RIBOSOMAL_S13_2"/>
    <property type="match status" value="1"/>
</dbReference>
<dbReference type="InterPro" id="IPR027437">
    <property type="entry name" value="Rbsml_uS13_C"/>
</dbReference>
<keyword evidence="2 4" id="KW-0689">Ribosomal protein</keyword>
<dbReference type="PIRSF" id="PIRSF002134">
    <property type="entry name" value="Ribosomal_S13"/>
    <property type="match status" value="1"/>
</dbReference>
<feature type="compositionally biased region" description="Basic residues" evidence="5">
    <location>
        <begin position="109"/>
        <end position="118"/>
    </location>
</feature>
<evidence type="ECO:0000256" key="1">
    <source>
        <dbReference type="ARBA" id="ARBA00008080"/>
    </source>
</evidence>
<accession>A0A2Z5ZB18</accession>
<sequence length="131" mass="15661">MIRILGVNLPKEKKILYALTLIYGIGIARAKQIIKITKLDPTLKVYELNFKQIQLLRQILYNYTLLENNLKRFTQLNIRRLIEINSFRGKRHRKGLPVRGQRTKTNANTRKKNNIKKKNNNEKKRIFFKKK</sequence>
<dbReference type="SUPFAM" id="SSF46946">
    <property type="entry name" value="S13-like H2TH domain"/>
    <property type="match status" value="1"/>
</dbReference>
<geneLocation type="plastid" evidence="6"/>
<keyword evidence="6" id="KW-0934">Plastid</keyword>
<organism evidence="6">
    <name type="scientific">Nitzschia sp. PL1-4</name>
    <dbReference type="NCBI Taxonomy" id="2083272"/>
    <lineage>
        <taxon>Eukaryota</taxon>
        <taxon>Sar</taxon>
        <taxon>Stramenopiles</taxon>
        <taxon>Ochrophyta</taxon>
        <taxon>Bacillariophyta</taxon>
        <taxon>Bacillariophyceae</taxon>
        <taxon>Bacillariophycidae</taxon>
        <taxon>Bacillariales</taxon>
        <taxon>Bacillariaceae</taxon>
        <taxon>Nitzschia</taxon>
    </lineage>
</organism>
<gene>
    <name evidence="6" type="primary">rps13</name>
</gene>
<dbReference type="PROSITE" id="PS00646">
    <property type="entry name" value="RIBOSOMAL_S13_1"/>
    <property type="match status" value="1"/>
</dbReference>
<dbReference type="GO" id="GO:0005739">
    <property type="term" value="C:mitochondrion"/>
    <property type="evidence" value="ECO:0007669"/>
    <property type="project" value="TreeGrafter"/>
</dbReference>
<dbReference type="InterPro" id="IPR018269">
    <property type="entry name" value="Ribosomal_uS13_CS"/>
</dbReference>
<keyword evidence="3 4" id="KW-0687">Ribonucleoprotein</keyword>
<dbReference type="InterPro" id="IPR010979">
    <property type="entry name" value="Ribosomal_uS13-like_H2TH"/>
</dbReference>
<name>A0A2Z5ZB18_9STRA</name>
<evidence type="ECO:0000256" key="5">
    <source>
        <dbReference type="SAM" id="MobiDB-lite"/>
    </source>
</evidence>
<evidence type="ECO:0000256" key="3">
    <source>
        <dbReference type="ARBA" id="ARBA00023274"/>
    </source>
</evidence>
<protein>
    <submittedName>
        <fullName evidence="6">Ribosomal protein S13</fullName>
    </submittedName>
</protein>
<evidence type="ECO:0000256" key="4">
    <source>
        <dbReference type="RuleBase" id="RU003830"/>
    </source>
</evidence>
<evidence type="ECO:0000313" key="6">
    <source>
        <dbReference type="EMBL" id="BBC77567.1"/>
    </source>
</evidence>